<comment type="caution">
    <text evidence="2">The sequence shown here is derived from an EMBL/GenBank/DDBJ whole genome shotgun (WGS) entry which is preliminary data.</text>
</comment>
<dbReference type="AlphaFoldDB" id="A0A6G0S2J4"/>
<organism evidence="2 3">
    <name type="scientific">Phytophthora fragariae</name>
    <dbReference type="NCBI Taxonomy" id="53985"/>
    <lineage>
        <taxon>Eukaryota</taxon>
        <taxon>Sar</taxon>
        <taxon>Stramenopiles</taxon>
        <taxon>Oomycota</taxon>
        <taxon>Peronosporomycetes</taxon>
        <taxon>Peronosporales</taxon>
        <taxon>Peronosporaceae</taxon>
        <taxon>Phytophthora</taxon>
    </lineage>
</organism>
<feature type="region of interest" description="Disordered" evidence="1">
    <location>
        <begin position="1"/>
        <end position="27"/>
    </location>
</feature>
<sequence>MQAAAERVAKRIASGKSSTQQRPKRHRLSTLLDNELDEAMMRRKLEEDKTAHARERLRLRVSGDTTAAELEAEAFALQTALIEAQRKLKARETYLQALDGRFEKVDAAAGKSSELEKRRQAAGERETVMAAGVDVLMQEKWQAEHAQETHAGQEEATKGDASLERIQDHALVERQGTSTAAVVVSLKHNYDIQDL</sequence>
<gene>
    <name evidence="2" type="ORF">PF008_g7634</name>
</gene>
<evidence type="ECO:0000313" key="2">
    <source>
        <dbReference type="EMBL" id="KAE9347839.1"/>
    </source>
</evidence>
<reference evidence="2 3" key="1">
    <citation type="submission" date="2018-09" db="EMBL/GenBank/DDBJ databases">
        <title>Genomic investigation of the strawberry pathogen Phytophthora fragariae indicates pathogenicity is determined by transcriptional variation in three key races.</title>
        <authorList>
            <person name="Adams T.M."/>
            <person name="Armitage A.D."/>
            <person name="Sobczyk M.K."/>
            <person name="Bates H.J."/>
            <person name="Dunwell J.M."/>
            <person name="Nellist C.F."/>
            <person name="Harrison R.J."/>
        </authorList>
    </citation>
    <scope>NUCLEOTIDE SEQUENCE [LARGE SCALE GENOMIC DNA]</scope>
    <source>
        <strain evidence="2 3">NOV-77</strain>
    </source>
</reference>
<dbReference type="EMBL" id="QXFY01000327">
    <property type="protein sequence ID" value="KAE9347839.1"/>
    <property type="molecule type" value="Genomic_DNA"/>
</dbReference>
<evidence type="ECO:0000256" key="1">
    <source>
        <dbReference type="SAM" id="MobiDB-lite"/>
    </source>
</evidence>
<accession>A0A6G0S2J4</accession>
<proteinExistence type="predicted"/>
<dbReference type="Proteomes" id="UP000486351">
    <property type="component" value="Unassembled WGS sequence"/>
</dbReference>
<name>A0A6G0S2J4_9STRA</name>
<protein>
    <submittedName>
        <fullName evidence="2">Uncharacterized protein</fullName>
    </submittedName>
</protein>
<evidence type="ECO:0000313" key="3">
    <source>
        <dbReference type="Proteomes" id="UP000486351"/>
    </source>
</evidence>